<accession>A0A6J4RZW8</accession>
<dbReference type="EMBL" id="CADCVX010000066">
    <property type="protein sequence ID" value="CAA9485821.1"/>
    <property type="molecule type" value="Genomic_DNA"/>
</dbReference>
<feature type="compositionally biased region" description="Basic and acidic residues" evidence="1">
    <location>
        <begin position="197"/>
        <end position="210"/>
    </location>
</feature>
<organism evidence="2">
    <name type="scientific">uncultured Sphingomonadaceae bacterium</name>
    <dbReference type="NCBI Taxonomy" id="169976"/>
    <lineage>
        <taxon>Bacteria</taxon>
        <taxon>Pseudomonadati</taxon>
        <taxon>Pseudomonadota</taxon>
        <taxon>Alphaproteobacteria</taxon>
        <taxon>Sphingomonadales</taxon>
        <taxon>Sphingomonadaceae</taxon>
        <taxon>environmental samples</taxon>
    </lineage>
</organism>
<dbReference type="AlphaFoldDB" id="A0A6J4RZW8"/>
<feature type="region of interest" description="Disordered" evidence="1">
    <location>
        <begin position="117"/>
        <end position="214"/>
    </location>
</feature>
<feature type="non-terminal residue" evidence="2">
    <location>
        <position position="1"/>
    </location>
</feature>
<sequence length="283" mass="31722">VFGIARHLQGRERLEDALRFRPNIRGDHVAARSILYVQYAAPRALGRRPFAAETASDTRAARARAGARRSQPADRAGLLPGRRGRLDRVGDACQRAYRSRHLWTRWRVSDRPVARHRSFAARDVHPDRRRRRASHRHRSVPGGDQAKRNAAHDAAALRPDSLRPGSAEHRDQCASSHRGPARPLVPDVPRSGRWRRAGADPRVHGNDDRRRAKRRHHYSAYLGRRGHDPVEAGAGHHLGSRQARRLGGRQLRGAGGRVSTPHRPDRAGVGRAAVRRQRFAAAL</sequence>
<evidence type="ECO:0000313" key="2">
    <source>
        <dbReference type="EMBL" id="CAA9485821.1"/>
    </source>
</evidence>
<evidence type="ECO:0000256" key="1">
    <source>
        <dbReference type="SAM" id="MobiDB-lite"/>
    </source>
</evidence>
<feature type="region of interest" description="Disordered" evidence="1">
    <location>
        <begin position="250"/>
        <end position="269"/>
    </location>
</feature>
<name>A0A6J4RZW8_9SPHN</name>
<feature type="region of interest" description="Disordered" evidence="1">
    <location>
        <begin position="61"/>
        <end position="85"/>
    </location>
</feature>
<protein>
    <submittedName>
        <fullName evidence="2">cAMP-binding proteins - catabolite gene activator and regulatory subunit of cAMP-dependent protein kinases</fullName>
    </submittedName>
</protein>
<feature type="compositionally biased region" description="Basic residues" evidence="1">
    <location>
        <begin position="127"/>
        <end position="139"/>
    </location>
</feature>
<proteinExistence type="predicted"/>
<feature type="non-terminal residue" evidence="2">
    <location>
        <position position="283"/>
    </location>
</feature>
<reference evidence="2" key="1">
    <citation type="submission" date="2020-02" db="EMBL/GenBank/DDBJ databases">
        <authorList>
            <person name="Meier V. D."/>
        </authorList>
    </citation>
    <scope>NUCLEOTIDE SEQUENCE</scope>
    <source>
        <strain evidence="2">AVDCRST_MAG91</strain>
    </source>
</reference>
<gene>
    <name evidence="2" type="ORF">AVDCRST_MAG91-267</name>
</gene>